<comment type="caution">
    <text evidence="3">The sequence shown here is derived from an EMBL/GenBank/DDBJ whole genome shotgun (WGS) entry which is preliminary data.</text>
</comment>
<organism evidence="3 4">
    <name type="scientific">Lentzea sokolovensis</name>
    <dbReference type="NCBI Taxonomy" id="3095429"/>
    <lineage>
        <taxon>Bacteria</taxon>
        <taxon>Bacillati</taxon>
        <taxon>Actinomycetota</taxon>
        <taxon>Actinomycetes</taxon>
        <taxon>Pseudonocardiales</taxon>
        <taxon>Pseudonocardiaceae</taxon>
        <taxon>Lentzea</taxon>
    </lineage>
</organism>
<feature type="compositionally biased region" description="Polar residues" evidence="1">
    <location>
        <begin position="495"/>
        <end position="514"/>
    </location>
</feature>
<protein>
    <submittedName>
        <fullName evidence="3">Uncharacterized protein</fullName>
    </submittedName>
</protein>
<keyword evidence="4" id="KW-1185">Reference proteome</keyword>
<feature type="region of interest" description="Disordered" evidence="1">
    <location>
        <begin position="489"/>
        <end position="514"/>
    </location>
</feature>
<reference evidence="3 4" key="2">
    <citation type="submission" date="2023-11" db="EMBL/GenBank/DDBJ databases">
        <authorList>
            <person name="Lara A.C."/>
            <person name="Chronakova A."/>
        </authorList>
    </citation>
    <scope>NUCLEOTIDE SEQUENCE [LARGE SCALE GENOMIC DNA]</scope>
    <source>
        <strain evidence="3 4">BCCO 10_0061</strain>
    </source>
</reference>
<reference evidence="3 4" key="1">
    <citation type="submission" date="2023-11" db="EMBL/GenBank/DDBJ databases">
        <title>Lentzea sokolovensis, sp. nov., Lentzea kristufkii, sp. nov., and Lentzea miocenensis, sp. nov., rare actinobacteria from Sokolov Coal Basin, Miocene lacustrine sediment, Czech Republic.</title>
        <authorList>
            <person name="Lara A."/>
            <person name="Kotroba L."/>
            <person name="Nouioui I."/>
            <person name="Neumann-Schaal M."/>
            <person name="Mast Y."/>
            <person name="Chronakova A."/>
        </authorList>
    </citation>
    <scope>NUCLEOTIDE SEQUENCE [LARGE SCALE GENOMIC DNA]</scope>
    <source>
        <strain evidence="3 4">BCCO 10_0061</strain>
    </source>
</reference>
<keyword evidence="2" id="KW-0472">Membrane</keyword>
<keyword evidence="2" id="KW-1133">Transmembrane helix</keyword>
<feature type="transmembrane region" description="Helical" evidence="2">
    <location>
        <begin position="87"/>
        <end position="108"/>
    </location>
</feature>
<gene>
    <name evidence="3" type="ORF">SK854_36410</name>
</gene>
<sequence length="621" mass="68105">MTGSTSVTLAERLFVPQERWGWEYVPPAPITPHPEEGDMPEWREPREPDVSVLREGIADSAGRLFRRLLVTFVLFVVLKYASADELAAFVLVGAVVAFVVVPIVLPLVRLGFILSRARAARQTHYNRLLKAQQDWENRRKAHERAEWARLEAAQLWHPLRLRSGPSRVDVFGGTAESWSNLLATLGCSLAQAGTKLTVADFSEQYVTSALAGLMFDRGHRITQIELPTHVDRYDLLAGLAPDEAAELLAQAVHTLREQGDHVDLRALDADLLETVLSRLTGVPTFSRVVAGLEVVRRNYDSVTDRTLDAEELTLLSSAVDNFGQGERVQQELQFLISSLRKMIQGNDSGNGKASLSEMWDLGGLTVVNTTHDESRRKDFLDRVVFHRLLHDVRGLRDGGDRVLFVVGADAMGLKALEMLAKQCRRVGLRLILMMERLRGDLKELLGSSDSAAILMRLGNAQDAAAAAEFIGKGYKFVLSQTTTQASTTLTKGTANTTSASVGESNTDTRSKTRGTSWNQDAAHFFISSRGGSGSTTTGTSFTESLSSGWSESVNQSTGDTITKGDAESRVHEYVVEPTTLQSLALMAFVLVESLPSERRVVIGDCNPGITSLDRVAQFPRS</sequence>
<evidence type="ECO:0000256" key="2">
    <source>
        <dbReference type="SAM" id="Phobius"/>
    </source>
</evidence>
<proteinExistence type="predicted"/>
<accession>A0ABU4V776</accession>
<name>A0ABU4V776_9PSEU</name>
<feature type="compositionally biased region" description="Low complexity" evidence="1">
    <location>
        <begin position="534"/>
        <end position="548"/>
    </location>
</feature>
<feature type="region of interest" description="Disordered" evidence="1">
    <location>
        <begin position="528"/>
        <end position="562"/>
    </location>
</feature>
<evidence type="ECO:0000313" key="3">
    <source>
        <dbReference type="EMBL" id="MDX8147642.1"/>
    </source>
</evidence>
<evidence type="ECO:0000313" key="4">
    <source>
        <dbReference type="Proteomes" id="UP001285352"/>
    </source>
</evidence>
<evidence type="ECO:0000256" key="1">
    <source>
        <dbReference type="SAM" id="MobiDB-lite"/>
    </source>
</evidence>
<feature type="compositionally biased region" description="Polar residues" evidence="1">
    <location>
        <begin position="549"/>
        <end position="560"/>
    </location>
</feature>
<dbReference type="Proteomes" id="UP001285352">
    <property type="component" value="Unassembled WGS sequence"/>
</dbReference>
<keyword evidence="2" id="KW-0812">Transmembrane</keyword>
<dbReference type="RefSeq" id="WP_319979687.1">
    <property type="nucleotide sequence ID" value="NZ_JAXAVU010000014.1"/>
</dbReference>
<dbReference type="EMBL" id="JAXAVU010000014">
    <property type="protein sequence ID" value="MDX8147642.1"/>
    <property type="molecule type" value="Genomic_DNA"/>
</dbReference>